<protein>
    <submittedName>
        <fullName evidence="2">DNA-binding response regulator</fullName>
    </submittedName>
</protein>
<dbReference type="InterPro" id="IPR046947">
    <property type="entry name" value="LytR-like"/>
</dbReference>
<dbReference type="PANTHER" id="PTHR37299">
    <property type="entry name" value="TRANSCRIPTIONAL REGULATOR-RELATED"/>
    <property type="match status" value="1"/>
</dbReference>
<reference evidence="2" key="1">
    <citation type="journal article" date="2014" name="Int. J. Syst. Evol. Microbiol.">
        <title>Complete genome sequence of Corynebacterium casei LMG S-19264T (=DSM 44701T), isolated from a smear-ripened cheese.</title>
        <authorList>
            <consortium name="US DOE Joint Genome Institute (JGI-PGF)"/>
            <person name="Walter F."/>
            <person name="Albersmeier A."/>
            <person name="Kalinowski J."/>
            <person name="Ruckert C."/>
        </authorList>
    </citation>
    <scope>NUCLEOTIDE SEQUENCE</scope>
    <source>
        <strain evidence="2">VKM B-1513</strain>
    </source>
</reference>
<evidence type="ECO:0000313" key="2">
    <source>
        <dbReference type="EMBL" id="GLK53223.1"/>
    </source>
</evidence>
<feature type="domain" description="HTH LytTR-type" evidence="1">
    <location>
        <begin position="152"/>
        <end position="256"/>
    </location>
</feature>
<dbReference type="Gene3D" id="2.40.50.1020">
    <property type="entry name" value="LytTr DNA-binding domain"/>
    <property type="match status" value="1"/>
</dbReference>
<keyword evidence="3" id="KW-1185">Reference proteome</keyword>
<dbReference type="PANTHER" id="PTHR37299:SF1">
    <property type="entry name" value="STAGE 0 SPORULATION PROTEIN A HOMOLOG"/>
    <property type="match status" value="1"/>
</dbReference>
<dbReference type="SUPFAM" id="SSF52172">
    <property type="entry name" value="CheY-like"/>
    <property type="match status" value="1"/>
</dbReference>
<dbReference type="InterPro" id="IPR011006">
    <property type="entry name" value="CheY-like_superfamily"/>
</dbReference>
<sequence>MRCLILECRDLARTQLQRQLDRFADTVCVGARPAAGQDDPWHGTSPDMVFLGSDQPGLERLLSRPAGTGEDGPVIVMMGDLPIHALTAFELQVTDFLLRPVETLRLEECLRRVRTELQQRRDLARVAILSETLAGIRQGHATDAGAPVYRDFWIRCRNETVRVPQSQIVWIEAARSYVHFNLRNRQLLHRISLRELEERLDPADFLRIHRSAIVNVHHIERTHADRHGTHSVELANGEMVRVGRKYRLQLAEFMASGRVPPRQDVAA</sequence>
<dbReference type="GO" id="GO:0000156">
    <property type="term" value="F:phosphorelay response regulator activity"/>
    <property type="evidence" value="ECO:0007669"/>
    <property type="project" value="InterPro"/>
</dbReference>
<dbReference type="Pfam" id="PF04397">
    <property type="entry name" value="LytTR"/>
    <property type="match status" value="1"/>
</dbReference>
<organism evidence="2 3">
    <name type="scientific">Maricaulis virginensis</name>
    <dbReference type="NCBI Taxonomy" id="144022"/>
    <lineage>
        <taxon>Bacteria</taxon>
        <taxon>Pseudomonadati</taxon>
        <taxon>Pseudomonadota</taxon>
        <taxon>Alphaproteobacteria</taxon>
        <taxon>Maricaulales</taxon>
        <taxon>Maricaulaceae</taxon>
        <taxon>Maricaulis</taxon>
    </lineage>
</organism>
<dbReference type="Proteomes" id="UP001143486">
    <property type="component" value="Unassembled WGS sequence"/>
</dbReference>
<dbReference type="SMART" id="SM00850">
    <property type="entry name" value="LytTR"/>
    <property type="match status" value="1"/>
</dbReference>
<comment type="caution">
    <text evidence="2">The sequence shown here is derived from an EMBL/GenBank/DDBJ whole genome shotgun (WGS) entry which is preliminary data.</text>
</comment>
<dbReference type="GO" id="GO:0003677">
    <property type="term" value="F:DNA binding"/>
    <property type="evidence" value="ECO:0007669"/>
    <property type="project" value="UniProtKB-KW"/>
</dbReference>
<keyword evidence="2" id="KW-0238">DNA-binding</keyword>
<proteinExistence type="predicted"/>
<name>A0A9W6IMT8_9PROT</name>
<accession>A0A9W6IMT8</accession>
<evidence type="ECO:0000259" key="1">
    <source>
        <dbReference type="PROSITE" id="PS50930"/>
    </source>
</evidence>
<dbReference type="AlphaFoldDB" id="A0A9W6IMT8"/>
<dbReference type="PROSITE" id="PS50930">
    <property type="entry name" value="HTH_LYTTR"/>
    <property type="match status" value="1"/>
</dbReference>
<evidence type="ECO:0000313" key="3">
    <source>
        <dbReference type="Proteomes" id="UP001143486"/>
    </source>
</evidence>
<dbReference type="EMBL" id="BSFE01000009">
    <property type="protein sequence ID" value="GLK53223.1"/>
    <property type="molecule type" value="Genomic_DNA"/>
</dbReference>
<dbReference type="InterPro" id="IPR007492">
    <property type="entry name" value="LytTR_DNA-bd_dom"/>
</dbReference>
<gene>
    <name evidence="2" type="ORF">GCM10017621_27310</name>
</gene>
<reference evidence="2" key="2">
    <citation type="submission" date="2023-01" db="EMBL/GenBank/DDBJ databases">
        <authorList>
            <person name="Sun Q."/>
            <person name="Evtushenko L."/>
        </authorList>
    </citation>
    <scope>NUCLEOTIDE SEQUENCE</scope>
    <source>
        <strain evidence="2">VKM B-1513</strain>
    </source>
</reference>
<dbReference type="RefSeq" id="WP_271187578.1">
    <property type="nucleotide sequence ID" value="NZ_BSFE01000009.1"/>
</dbReference>